<proteinExistence type="predicted"/>
<reference evidence="3" key="2">
    <citation type="submission" date="2020-07" db="EMBL/GenBank/DDBJ databases">
        <authorList>
            <person name="Vera ALvarez R."/>
            <person name="Arias-Moreno D.M."/>
            <person name="Jimenez-Jacinto V."/>
            <person name="Jimenez-Bremont J.F."/>
            <person name="Swaminathan K."/>
            <person name="Moose S.P."/>
            <person name="Guerrero-Gonzalez M.L."/>
            <person name="Marino-Ramirez L."/>
            <person name="Landsman D."/>
            <person name="Rodriguez-Kessler M."/>
            <person name="Delgado-Sanchez P."/>
        </authorList>
    </citation>
    <scope>NUCLEOTIDE SEQUENCE</scope>
    <source>
        <tissue evidence="3">Cladode</tissue>
    </source>
</reference>
<keyword evidence="2" id="KW-0732">Signal</keyword>
<evidence type="ECO:0008006" key="4">
    <source>
        <dbReference type="Google" id="ProtNLM"/>
    </source>
</evidence>
<evidence type="ECO:0000256" key="1">
    <source>
        <dbReference type="SAM" id="MobiDB-lite"/>
    </source>
</evidence>
<organism evidence="3">
    <name type="scientific">Opuntia streptacantha</name>
    <name type="common">Prickly pear cactus</name>
    <name type="synonym">Opuntia cardona</name>
    <dbReference type="NCBI Taxonomy" id="393608"/>
    <lineage>
        <taxon>Eukaryota</taxon>
        <taxon>Viridiplantae</taxon>
        <taxon>Streptophyta</taxon>
        <taxon>Embryophyta</taxon>
        <taxon>Tracheophyta</taxon>
        <taxon>Spermatophyta</taxon>
        <taxon>Magnoliopsida</taxon>
        <taxon>eudicotyledons</taxon>
        <taxon>Gunneridae</taxon>
        <taxon>Pentapetalae</taxon>
        <taxon>Caryophyllales</taxon>
        <taxon>Cactineae</taxon>
        <taxon>Cactaceae</taxon>
        <taxon>Opuntioideae</taxon>
        <taxon>Opuntia</taxon>
    </lineage>
</organism>
<sequence length="99" mass="11374">MLMNVFLLLRFFFHLRPSSSLLPVLYYSIHRVPSITTPNYSLQPFDASTTFNYLSPSFWKSTQTPSTLVPTTRSTKCPPSQPNPNAYQRVSRHSFCSLL</sequence>
<feature type="region of interest" description="Disordered" evidence="1">
    <location>
        <begin position="65"/>
        <end position="87"/>
    </location>
</feature>
<feature type="signal peptide" evidence="2">
    <location>
        <begin position="1"/>
        <end position="20"/>
    </location>
</feature>
<feature type="chain" id="PRO_5027843967" description="Secreted protein" evidence="2">
    <location>
        <begin position="21"/>
        <end position="99"/>
    </location>
</feature>
<accession>A0A7C9AHA4</accession>
<reference evidence="3" key="1">
    <citation type="journal article" date="2013" name="J. Plant Res.">
        <title>Effect of fungi and light on seed germination of three Opuntia species from semiarid lands of central Mexico.</title>
        <authorList>
            <person name="Delgado-Sanchez P."/>
            <person name="Jimenez-Bremont J.F."/>
            <person name="Guerrero-Gonzalez Mde L."/>
            <person name="Flores J."/>
        </authorList>
    </citation>
    <scope>NUCLEOTIDE SEQUENCE</scope>
    <source>
        <tissue evidence="3">Cladode</tissue>
    </source>
</reference>
<dbReference type="AlphaFoldDB" id="A0A7C9AHA4"/>
<name>A0A7C9AHA4_OPUST</name>
<evidence type="ECO:0000313" key="3">
    <source>
        <dbReference type="EMBL" id="MBA4667216.1"/>
    </source>
</evidence>
<evidence type="ECO:0000256" key="2">
    <source>
        <dbReference type="SAM" id="SignalP"/>
    </source>
</evidence>
<dbReference type="EMBL" id="GISG01234675">
    <property type="protein sequence ID" value="MBA4667216.1"/>
    <property type="molecule type" value="Transcribed_RNA"/>
</dbReference>
<protein>
    <recommendedName>
        <fullName evidence="4">Secreted protein</fullName>
    </recommendedName>
</protein>